<proteinExistence type="predicted"/>
<dbReference type="Proteomes" id="UP001596445">
    <property type="component" value="Unassembled WGS sequence"/>
</dbReference>
<organism evidence="2 3">
    <name type="scientific">Halovenus salina</name>
    <dbReference type="NCBI Taxonomy" id="1510225"/>
    <lineage>
        <taxon>Archaea</taxon>
        <taxon>Methanobacteriati</taxon>
        <taxon>Methanobacteriota</taxon>
        <taxon>Stenosarchaea group</taxon>
        <taxon>Halobacteria</taxon>
        <taxon>Halobacteriales</taxon>
        <taxon>Haloarculaceae</taxon>
        <taxon>Halovenus</taxon>
    </lineage>
</organism>
<sequence>MSRLLPTGPKTVFGLSRQHIAFVVLAVLALSAGCTGLVENDSADDSAPLDSVPAEADGVSHVKTAVLTDSVTESVVSEVLESDAVSDADDDIDWEDWEEVITEFENETDLSLDDVHSMTTFAGSGEDDEQEYAGAILKTDLDWETLSSVGEDETEFEEDSYNGVTVYETDEETLDESTLVADFGDGTFAAGSEAAVKDVIDTREGDAPGIDAELRTLYEGTTDGYVRVAATLSDKQSEMASDIAAEEGGFGSLFAPDAQAVTMSYHTEDDQLNAETDIVFNSSDGAETFAGFTEPFISPPSLDEDPDPEEQPIEWLLDSMTVDTEDDRVTLAFRAGPEDLVSALEATGETETDWSGLFGEGLIGQAEAAD</sequence>
<reference evidence="2 3" key="1">
    <citation type="journal article" date="2019" name="Int. J. Syst. Evol. Microbiol.">
        <title>The Global Catalogue of Microorganisms (GCM) 10K type strain sequencing project: providing services to taxonomists for standard genome sequencing and annotation.</title>
        <authorList>
            <consortium name="The Broad Institute Genomics Platform"/>
            <consortium name="The Broad Institute Genome Sequencing Center for Infectious Disease"/>
            <person name="Wu L."/>
            <person name="Ma J."/>
        </authorList>
    </citation>
    <scope>NUCLEOTIDE SEQUENCE [LARGE SCALE GENOMIC DNA]</scope>
    <source>
        <strain evidence="2 3">JCM 30072</strain>
    </source>
</reference>
<evidence type="ECO:0000256" key="1">
    <source>
        <dbReference type="SAM" id="MobiDB-lite"/>
    </source>
</evidence>
<dbReference type="AlphaFoldDB" id="A0ABD5VVM7"/>
<dbReference type="PROSITE" id="PS51257">
    <property type="entry name" value="PROKAR_LIPOPROTEIN"/>
    <property type="match status" value="1"/>
</dbReference>
<accession>A0ABD5VVM7</accession>
<comment type="caution">
    <text evidence="2">The sequence shown here is derived from an EMBL/GenBank/DDBJ whole genome shotgun (WGS) entry which is preliminary data.</text>
</comment>
<evidence type="ECO:0000313" key="3">
    <source>
        <dbReference type="Proteomes" id="UP001596445"/>
    </source>
</evidence>
<gene>
    <name evidence="2" type="ORF">ACFQQG_03385</name>
</gene>
<evidence type="ECO:0000313" key="2">
    <source>
        <dbReference type="EMBL" id="MFC7057388.1"/>
    </source>
</evidence>
<name>A0ABD5VVM7_9EURY</name>
<keyword evidence="3" id="KW-1185">Reference proteome</keyword>
<protein>
    <submittedName>
        <fullName evidence="2">Uncharacterized protein</fullName>
    </submittedName>
</protein>
<dbReference type="GeneID" id="76629250"/>
<dbReference type="EMBL" id="JBHSZI010000001">
    <property type="protein sequence ID" value="MFC7057388.1"/>
    <property type="molecule type" value="Genomic_DNA"/>
</dbReference>
<feature type="region of interest" description="Disordered" evidence="1">
    <location>
        <begin position="347"/>
        <end position="370"/>
    </location>
</feature>
<dbReference type="RefSeq" id="WP_267163143.1">
    <property type="nucleotide sequence ID" value="NZ_CP112972.1"/>
</dbReference>